<dbReference type="PANTHER" id="PTHR46517">
    <property type="entry name" value="FRUCTOSE-2,6-BISPHOSPHATASE TIGAR"/>
    <property type="match status" value="1"/>
</dbReference>
<dbReference type="Gene3D" id="3.40.50.1240">
    <property type="entry name" value="Phosphoglycerate mutase-like"/>
    <property type="match status" value="1"/>
</dbReference>
<keyword evidence="1" id="KW-0378">Hydrolase</keyword>
<evidence type="ECO:0000313" key="2">
    <source>
        <dbReference type="EMBL" id="MFB5680652.1"/>
    </source>
</evidence>
<evidence type="ECO:0000313" key="3">
    <source>
        <dbReference type="Proteomes" id="UP001580407"/>
    </source>
</evidence>
<protein>
    <submittedName>
        <fullName evidence="2">Histidine phosphatase family protein</fullName>
    </submittedName>
</protein>
<gene>
    <name evidence="2" type="ORF">ACE3NQ_06985</name>
</gene>
<sequence length="215" mass="23759">MSSSAFHELDLILVRHGTTQWNREKRYVGHADPGLLPEAAGEQGALGLRLHGMCFAKVYSSDLRRCTETLRLAAPQLAAAAVPDARLRELDFGEWDGETYESLKDVQLYRSWLDDPRCFTPPGGESLEHFEDRLTGFLNSLRDEVLQGEGSNAEGIPAVLAVTHGGVIRQLAVLTVPGLDFWSIQLPPAGMAGLRLKYEEDGRITGSWLRNISFP</sequence>
<dbReference type="RefSeq" id="WP_375524453.1">
    <property type="nucleotide sequence ID" value="NZ_JBHILM010000006.1"/>
</dbReference>
<dbReference type="Proteomes" id="UP001580407">
    <property type="component" value="Unassembled WGS sequence"/>
</dbReference>
<dbReference type="SUPFAM" id="SSF53254">
    <property type="entry name" value="Phosphoglycerate mutase-like"/>
    <property type="match status" value="1"/>
</dbReference>
<keyword evidence="3" id="KW-1185">Reference proteome</keyword>
<dbReference type="InterPro" id="IPR029033">
    <property type="entry name" value="His_PPase_superfam"/>
</dbReference>
<name>A0ABV5B567_9BACL</name>
<dbReference type="InterPro" id="IPR013078">
    <property type="entry name" value="His_Pase_superF_clade-1"/>
</dbReference>
<dbReference type="PANTHER" id="PTHR46517:SF1">
    <property type="entry name" value="FRUCTOSE-2,6-BISPHOSPHATASE TIGAR"/>
    <property type="match status" value="1"/>
</dbReference>
<dbReference type="SMART" id="SM00855">
    <property type="entry name" value="PGAM"/>
    <property type="match status" value="1"/>
</dbReference>
<accession>A0ABV5B567</accession>
<evidence type="ECO:0000256" key="1">
    <source>
        <dbReference type="ARBA" id="ARBA00022801"/>
    </source>
</evidence>
<organism evidence="2 3">
    <name type="scientific">Paenibacillus terreus</name>
    <dbReference type="NCBI Taxonomy" id="1387834"/>
    <lineage>
        <taxon>Bacteria</taxon>
        <taxon>Bacillati</taxon>
        <taxon>Bacillota</taxon>
        <taxon>Bacilli</taxon>
        <taxon>Bacillales</taxon>
        <taxon>Paenibacillaceae</taxon>
        <taxon>Paenibacillus</taxon>
    </lineage>
</organism>
<comment type="caution">
    <text evidence="2">The sequence shown here is derived from an EMBL/GenBank/DDBJ whole genome shotgun (WGS) entry which is preliminary data.</text>
</comment>
<dbReference type="InterPro" id="IPR051695">
    <property type="entry name" value="Phosphoglycerate_Mutase"/>
</dbReference>
<dbReference type="EMBL" id="JBHILM010000006">
    <property type="protein sequence ID" value="MFB5680652.1"/>
    <property type="molecule type" value="Genomic_DNA"/>
</dbReference>
<reference evidence="2 3" key="1">
    <citation type="submission" date="2024-09" db="EMBL/GenBank/DDBJ databases">
        <authorList>
            <person name="Ruan L."/>
        </authorList>
    </citation>
    <scope>NUCLEOTIDE SEQUENCE [LARGE SCALE GENOMIC DNA]</scope>
    <source>
        <strain evidence="2 3">D33</strain>
    </source>
</reference>
<dbReference type="Pfam" id="PF00300">
    <property type="entry name" value="His_Phos_1"/>
    <property type="match status" value="1"/>
</dbReference>
<dbReference type="CDD" id="cd07067">
    <property type="entry name" value="HP_PGM_like"/>
    <property type="match status" value="1"/>
</dbReference>
<proteinExistence type="predicted"/>